<evidence type="ECO:0000259" key="5">
    <source>
        <dbReference type="PROSITE" id="PS51747"/>
    </source>
</evidence>
<evidence type="ECO:0000256" key="3">
    <source>
        <dbReference type="ARBA" id="ARBA00022801"/>
    </source>
</evidence>
<dbReference type="EMBL" id="LAZR01033026">
    <property type="protein sequence ID" value="KKL49244.1"/>
    <property type="molecule type" value="Genomic_DNA"/>
</dbReference>
<dbReference type="InterPro" id="IPR002125">
    <property type="entry name" value="CMP_dCMP_dom"/>
</dbReference>
<dbReference type="SUPFAM" id="SSF53927">
    <property type="entry name" value="Cytidine deaminase-like"/>
    <property type="match status" value="1"/>
</dbReference>
<dbReference type="Gene3D" id="3.40.140.10">
    <property type="entry name" value="Cytidine Deaminase, domain 2"/>
    <property type="match status" value="1"/>
</dbReference>
<protein>
    <recommendedName>
        <fullName evidence="5">CMP/dCMP-type deaminase domain-containing protein</fullName>
    </recommendedName>
</protein>
<keyword evidence="2" id="KW-0479">Metal-binding</keyword>
<keyword evidence="3" id="KW-0378">Hydrolase</keyword>
<dbReference type="GO" id="GO:0005737">
    <property type="term" value="C:cytoplasm"/>
    <property type="evidence" value="ECO:0007669"/>
    <property type="project" value="TreeGrafter"/>
</dbReference>
<accession>A0A0F9CJH3</accession>
<dbReference type="PROSITE" id="PS00903">
    <property type="entry name" value="CYT_DCMP_DEAMINASES_1"/>
    <property type="match status" value="1"/>
</dbReference>
<dbReference type="PROSITE" id="PS51747">
    <property type="entry name" value="CYT_DCMP_DEAMINASES_2"/>
    <property type="match status" value="1"/>
</dbReference>
<dbReference type="PANTHER" id="PTHR11086">
    <property type="entry name" value="DEOXYCYTIDYLATE DEAMINASE-RELATED"/>
    <property type="match status" value="1"/>
</dbReference>
<dbReference type="InterPro" id="IPR015517">
    <property type="entry name" value="dCMP_deaminase-rel"/>
</dbReference>
<comment type="caution">
    <text evidence="6">The sequence shown here is derived from an EMBL/GenBank/DDBJ whole genome shotgun (WGS) entry which is preliminary data.</text>
</comment>
<organism evidence="6">
    <name type="scientific">marine sediment metagenome</name>
    <dbReference type="NCBI Taxonomy" id="412755"/>
    <lineage>
        <taxon>unclassified sequences</taxon>
        <taxon>metagenomes</taxon>
        <taxon>ecological metagenomes</taxon>
    </lineage>
</organism>
<evidence type="ECO:0000313" key="6">
    <source>
        <dbReference type="EMBL" id="KKL49244.1"/>
    </source>
</evidence>
<comment type="similarity">
    <text evidence="1">Belongs to the cytidine and deoxycytidylate deaminase family.</text>
</comment>
<sequence>MHSERPTREQIHMNTAFLWSQRATCKLPDRKIGCIITTEDMNRILSIGYNGSPTVMPNDTCRNITGGCGCLHAEQNAVAMVDGTIPHKVMFITMEPCESCANLIAQSNIDKLYYCDEYRNHEGLMRLDSCHIEITRIKR</sequence>
<dbReference type="InterPro" id="IPR016193">
    <property type="entry name" value="Cytidine_deaminase-like"/>
</dbReference>
<dbReference type="GO" id="GO:0004132">
    <property type="term" value="F:dCMP deaminase activity"/>
    <property type="evidence" value="ECO:0007669"/>
    <property type="project" value="TreeGrafter"/>
</dbReference>
<dbReference type="PANTHER" id="PTHR11086:SF18">
    <property type="entry name" value="DEOXYCYTIDYLATE DEAMINASE"/>
    <property type="match status" value="1"/>
</dbReference>
<evidence type="ECO:0000256" key="2">
    <source>
        <dbReference type="ARBA" id="ARBA00022723"/>
    </source>
</evidence>
<dbReference type="Pfam" id="PF00383">
    <property type="entry name" value="dCMP_cyt_deam_1"/>
    <property type="match status" value="1"/>
</dbReference>
<keyword evidence="4" id="KW-0862">Zinc</keyword>
<gene>
    <name evidence="6" type="ORF">LCGC14_2317430</name>
</gene>
<evidence type="ECO:0000256" key="4">
    <source>
        <dbReference type="ARBA" id="ARBA00022833"/>
    </source>
</evidence>
<proteinExistence type="inferred from homology"/>
<reference evidence="6" key="1">
    <citation type="journal article" date="2015" name="Nature">
        <title>Complex archaea that bridge the gap between prokaryotes and eukaryotes.</title>
        <authorList>
            <person name="Spang A."/>
            <person name="Saw J.H."/>
            <person name="Jorgensen S.L."/>
            <person name="Zaremba-Niedzwiedzka K."/>
            <person name="Martijn J."/>
            <person name="Lind A.E."/>
            <person name="van Eijk R."/>
            <person name="Schleper C."/>
            <person name="Guy L."/>
            <person name="Ettema T.J."/>
        </authorList>
    </citation>
    <scope>NUCLEOTIDE SEQUENCE</scope>
</reference>
<dbReference type="AlphaFoldDB" id="A0A0F9CJH3"/>
<dbReference type="GO" id="GO:0008270">
    <property type="term" value="F:zinc ion binding"/>
    <property type="evidence" value="ECO:0007669"/>
    <property type="project" value="InterPro"/>
</dbReference>
<evidence type="ECO:0000256" key="1">
    <source>
        <dbReference type="ARBA" id="ARBA00006576"/>
    </source>
</evidence>
<feature type="domain" description="CMP/dCMP-type deaminase" evidence="5">
    <location>
        <begin position="7"/>
        <end position="127"/>
    </location>
</feature>
<dbReference type="InterPro" id="IPR016192">
    <property type="entry name" value="APOBEC/CMP_deaminase_Zn-bd"/>
</dbReference>
<name>A0A0F9CJH3_9ZZZZ</name>